<proteinExistence type="predicted"/>
<evidence type="ECO:0000313" key="1">
    <source>
        <dbReference type="EMBL" id="MBP2063102.1"/>
    </source>
</evidence>
<protein>
    <submittedName>
        <fullName evidence="1">Uncharacterized protein</fullName>
    </submittedName>
</protein>
<dbReference type="EMBL" id="JAGGLR010000010">
    <property type="protein sequence ID" value="MBP2063102.1"/>
    <property type="molecule type" value="Genomic_DNA"/>
</dbReference>
<reference evidence="1 2" key="1">
    <citation type="submission" date="2021-03" db="EMBL/GenBank/DDBJ databases">
        <title>Genomic Encyclopedia of Type Strains, Phase IV (KMG-IV): sequencing the most valuable type-strain genomes for metagenomic binning, comparative biology and taxonomic classification.</title>
        <authorList>
            <person name="Goeker M."/>
        </authorList>
    </citation>
    <scope>NUCLEOTIDE SEQUENCE [LARGE SCALE GENOMIC DNA]</scope>
    <source>
        <strain evidence="1 2">DSM 41954</strain>
    </source>
</reference>
<gene>
    <name evidence="1" type="ORF">J2Z30_004121</name>
</gene>
<accession>A0ABS4MTP5</accession>
<name>A0ABS4MTP5_9ACTN</name>
<dbReference type="Proteomes" id="UP000756710">
    <property type="component" value="Unassembled WGS sequence"/>
</dbReference>
<organism evidence="1 2">
    <name type="scientific">Streptomyces iranensis</name>
    <dbReference type="NCBI Taxonomy" id="576784"/>
    <lineage>
        <taxon>Bacteria</taxon>
        <taxon>Bacillati</taxon>
        <taxon>Actinomycetota</taxon>
        <taxon>Actinomycetes</taxon>
        <taxon>Kitasatosporales</taxon>
        <taxon>Streptomycetaceae</taxon>
        <taxon>Streptomyces</taxon>
        <taxon>Streptomyces violaceusniger group</taxon>
    </lineage>
</organism>
<sequence>MTTADGTGQMVLNSPERALRWITRGGGEDGVTARLVWLSRSGNAAHGG</sequence>
<dbReference type="RefSeq" id="WP_245388209.1">
    <property type="nucleotide sequence ID" value="NZ_BAABDR010000043.1"/>
</dbReference>
<comment type="caution">
    <text evidence="1">The sequence shown here is derived from an EMBL/GenBank/DDBJ whole genome shotgun (WGS) entry which is preliminary data.</text>
</comment>
<keyword evidence="2" id="KW-1185">Reference proteome</keyword>
<evidence type="ECO:0000313" key="2">
    <source>
        <dbReference type="Proteomes" id="UP000756710"/>
    </source>
</evidence>